<evidence type="ECO:0000259" key="12">
    <source>
        <dbReference type="SMART" id="SM00078"/>
    </source>
</evidence>
<dbReference type="Pfam" id="PF00049">
    <property type="entry name" value="Insulin"/>
    <property type="match status" value="1"/>
</dbReference>
<evidence type="ECO:0000256" key="8">
    <source>
        <dbReference type="ARBA" id="ARBA00023157"/>
    </source>
</evidence>
<comment type="caution">
    <text evidence="13">The sequence shown here is derived from an EMBL/GenBank/DDBJ whole genome shotgun (WGS) entry which is preliminary data.</text>
</comment>
<accession>A0A9D3SX86</accession>
<evidence type="ECO:0000256" key="7">
    <source>
        <dbReference type="ARBA" id="ARBA00022702"/>
    </source>
</evidence>
<dbReference type="GO" id="GO:0005179">
    <property type="term" value="F:hormone activity"/>
    <property type="evidence" value="ECO:0007669"/>
    <property type="project" value="UniProtKB-KW"/>
</dbReference>
<evidence type="ECO:0000313" key="13">
    <source>
        <dbReference type="EMBL" id="KAG7459848.1"/>
    </source>
</evidence>
<evidence type="ECO:0000256" key="9">
    <source>
        <dbReference type="ARBA" id="ARBA00023277"/>
    </source>
</evidence>
<keyword evidence="9" id="KW-0119">Carbohydrate metabolism</keyword>
<dbReference type="EMBL" id="JAFDVH010000019">
    <property type="protein sequence ID" value="KAG7459848.1"/>
    <property type="molecule type" value="Genomic_DNA"/>
</dbReference>
<feature type="non-terminal residue" evidence="13">
    <location>
        <position position="1"/>
    </location>
</feature>
<evidence type="ECO:0000256" key="6">
    <source>
        <dbReference type="ARBA" id="ARBA00022526"/>
    </source>
</evidence>
<reference evidence="13" key="1">
    <citation type="submission" date="2021-01" db="EMBL/GenBank/DDBJ databases">
        <authorList>
            <person name="Zahm M."/>
            <person name="Roques C."/>
            <person name="Cabau C."/>
            <person name="Klopp C."/>
            <person name="Donnadieu C."/>
            <person name="Jouanno E."/>
            <person name="Lampietro C."/>
            <person name="Louis A."/>
            <person name="Herpin A."/>
            <person name="Echchiki A."/>
            <person name="Berthelot C."/>
            <person name="Parey E."/>
            <person name="Roest-Crollius H."/>
            <person name="Braasch I."/>
            <person name="Postlethwait J."/>
            <person name="Bobe J."/>
            <person name="Montfort J."/>
            <person name="Bouchez O."/>
            <person name="Begum T."/>
            <person name="Mejri S."/>
            <person name="Adams A."/>
            <person name="Chen W.-J."/>
            <person name="Guiguen Y."/>
        </authorList>
    </citation>
    <scope>NUCLEOTIDE SEQUENCE</scope>
    <source>
        <strain evidence="13">YG-15Mar2019-1</strain>
        <tissue evidence="13">Brain</tissue>
    </source>
</reference>
<proteinExistence type="inferred from homology"/>
<feature type="transmembrane region" description="Helical" evidence="11">
    <location>
        <begin position="61"/>
        <end position="79"/>
    </location>
</feature>
<dbReference type="InterPro" id="IPR016179">
    <property type="entry name" value="Insulin-like"/>
</dbReference>
<comment type="function">
    <text evidence="1">Insulin decreases blood glucose concentration. It increases cell permeability to monosaccharides, amino acids and fatty acids. It accelerates glycolysis, the pentose phosphate cycle, and glycogen synthesis in liver.</text>
</comment>
<evidence type="ECO:0000256" key="2">
    <source>
        <dbReference type="ARBA" id="ARBA00004613"/>
    </source>
</evidence>
<dbReference type="PANTHER" id="PTHR11454:SF9">
    <property type="entry name" value="INSULIN"/>
    <property type="match status" value="1"/>
</dbReference>
<comment type="subcellular location">
    <subcellularLocation>
        <location evidence="2 10">Secreted</location>
    </subcellularLocation>
</comment>
<dbReference type="PROSITE" id="PS00262">
    <property type="entry name" value="INSULIN"/>
    <property type="match status" value="1"/>
</dbReference>
<dbReference type="GO" id="GO:0005615">
    <property type="term" value="C:extracellular space"/>
    <property type="evidence" value="ECO:0007669"/>
    <property type="project" value="TreeGrafter"/>
</dbReference>
<keyword evidence="5 10" id="KW-0964">Secreted</keyword>
<dbReference type="InterPro" id="IPR004825">
    <property type="entry name" value="Insulin"/>
</dbReference>
<dbReference type="Proteomes" id="UP001046870">
    <property type="component" value="Chromosome 19"/>
</dbReference>
<evidence type="ECO:0000256" key="1">
    <source>
        <dbReference type="ARBA" id="ARBA00002985"/>
    </source>
</evidence>
<dbReference type="InterPro" id="IPR022352">
    <property type="entry name" value="Ins/IGF/rlx"/>
</dbReference>
<dbReference type="SUPFAM" id="SSF56994">
    <property type="entry name" value="Insulin-like"/>
    <property type="match status" value="1"/>
</dbReference>
<name>A0A9D3SX86_MEGAT</name>
<dbReference type="PRINTS" id="PR00276">
    <property type="entry name" value="INSULINFAMLY"/>
</dbReference>
<dbReference type="OrthoDB" id="10019596at2759"/>
<feature type="domain" description="Insulin-like" evidence="12">
    <location>
        <begin position="88"/>
        <end position="175"/>
    </location>
</feature>
<evidence type="ECO:0000256" key="4">
    <source>
        <dbReference type="ARBA" id="ARBA00011207"/>
    </source>
</evidence>
<evidence type="ECO:0000256" key="3">
    <source>
        <dbReference type="ARBA" id="ARBA00009034"/>
    </source>
</evidence>
<protein>
    <recommendedName>
        <fullName evidence="12">Insulin-like domain-containing protein</fullName>
    </recommendedName>
</protein>
<keyword evidence="11" id="KW-0472">Membrane</keyword>
<dbReference type="PANTHER" id="PTHR11454">
    <property type="entry name" value="INSULIN/INSULIN GROWTH FACTOR"/>
    <property type="match status" value="1"/>
</dbReference>
<dbReference type="CDD" id="cd04367">
    <property type="entry name" value="IlGF_insulin_like"/>
    <property type="match status" value="1"/>
</dbReference>
<evidence type="ECO:0000313" key="14">
    <source>
        <dbReference type="Proteomes" id="UP001046870"/>
    </source>
</evidence>
<organism evidence="13 14">
    <name type="scientific">Megalops atlanticus</name>
    <name type="common">Tarpon</name>
    <name type="synonym">Clupea gigantea</name>
    <dbReference type="NCBI Taxonomy" id="7932"/>
    <lineage>
        <taxon>Eukaryota</taxon>
        <taxon>Metazoa</taxon>
        <taxon>Chordata</taxon>
        <taxon>Craniata</taxon>
        <taxon>Vertebrata</taxon>
        <taxon>Euteleostomi</taxon>
        <taxon>Actinopterygii</taxon>
        <taxon>Neopterygii</taxon>
        <taxon>Teleostei</taxon>
        <taxon>Elopiformes</taxon>
        <taxon>Megalopidae</taxon>
        <taxon>Megalops</taxon>
    </lineage>
</organism>
<keyword evidence="6" id="KW-0313">Glucose metabolism</keyword>
<sequence>TRQYTTTALTEGEGEGRGGTQYIVYSHIHQETESLHFLNRRRLRVRQWERMVSREDSYNKCIMRFVCLALFALCLLSLAPSCGAFGNRRLCGIQLVEALLFVCGEKGLFYHPGRRVREENIRIMMRDSASLLREARMFLESGERERMSGNRVMKRGIVEQCCHFYCNYYDLENYCNI</sequence>
<dbReference type="GO" id="GO:0006006">
    <property type="term" value="P:glucose metabolic process"/>
    <property type="evidence" value="ECO:0007669"/>
    <property type="project" value="UniProtKB-KW"/>
</dbReference>
<dbReference type="InterPro" id="IPR036438">
    <property type="entry name" value="Insulin-like_sf"/>
</dbReference>
<keyword evidence="8" id="KW-1015">Disulfide bond</keyword>
<dbReference type="SMART" id="SM00078">
    <property type="entry name" value="IlGF"/>
    <property type="match status" value="1"/>
</dbReference>
<keyword evidence="11" id="KW-1133">Transmembrane helix</keyword>
<dbReference type="InterPro" id="IPR022353">
    <property type="entry name" value="Insulin_CS"/>
</dbReference>
<dbReference type="Gene3D" id="1.10.100.10">
    <property type="entry name" value="Insulin-like"/>
    <property type="match status" value="1"/>
</dbReference>
<evidence type="ECO:0000256" key="10">
    <source>
        <dbReference type="RuleBase" id="RU000406"/>
    </source>
</evidence>
<keyword evidence="14" id="KW-1185">Reference proteome</keyword>
<keyword evidence="7" id="KW-0372">Hormone</keyword>
<keyword evidence="11" id="KW-0812">Transmembrane</keyword>
<comment type="subunit">
    <text evidence="4">Heterodimer of a B chain and an A chain linked by two disulfide bonds.</text>
</comment>
<comment type="similarity">
    <text evidence="3 10">Belongs to the insulin family.</text>
</comment>
<gene>
    <name evidence="13" type="ORF">MATL_G00215050</name>
</gene>
<evidence type="ECO:0000256" key="11">
    <source>
        <dbReference type="SAM" id="Phobius"/>
    </source>
</evidence>
<evidence type="ECO:0000256" key="5">
    <source>
        <dbReference type="ARBA" id="ARBA00022525"/>
    </source>
</evidence>
<dbReference type="AlphaFoldDB" id="A0A9D3SX86"/>